<dbReference type="SUPFAM" id="SSF46689">
    <property type="entry name" value="Homeodomain-like"/>
    <property type="match status" value="1"/>
</dbReference>
<dbReference type="AlphaFoldDB" id="A0A7G9G784"/>
<proteinExistence type="predicted"/>
<dbReference type="InterPro" id="IPR020449">
    <property type="entry name" value="Tscrpt_reg_AraC-type_HTH"/>
</dbReference>
<evidence type="ECO:0000256" key="3">
    <source>
        <dbReference type="ARBA" id="ARBA00022490"/>
    </source>
</evidence>
<dbReference type="Proteomes" id="UP000515823">
    <property type="component" value="Chromosome"/>
</dbReference>
<dbReference type="GO" id="GO:0000160">
    <property type="term" value="P:phosphorelay signal transduction system"/>
    <property type="evidence" value="ECO:0007669"/>
    <property type="project" value="UniProtKB-KW"/>
</dbReference>
<evidence type="ECO:0000259" key="11">
    <source>
        <dbReference type="PROSITE" id="PS01124"/>
    </source>
</evidence>
<dbReference type="PROSITE" id="PS00041">
    <property type="entry name" value="HTH_ARAC_FAMILY_1"/>
    <property type="match status" value="1"/>
</dbReference>
<dbReference type="Pfam" id="PF00072">
    <property type="entry name" value="Response_reg"/>
    <property type="match status" value="1"/>
</dbReference>
<keyword evidence="14" id="KW-1185">Reference proteome</keyword>
<evidence type="ECO:0000256" key="2">
    <source>
        <dbReference type="ARBA" id="ARBA00018672"/>
    </source>
</evidence>
<dbReference type="EMBL" id="CP060634">
    <property type="protein sequence ID" value="QNM06666.1"/>
    <property type="molecule type" value="Genomic_DNA"/>
</dbReference>
<evidence type="ECO:0000256" key="6">
    <source>
        <dbReference type="ARBA" id="ARBA00023015"/>
    </source>
</evidence>
<name>A0A7G9G784_9FIRM</name>
<comment type="function">
    <text evidence="9">May play the central regulatory role in sporulation. It may be an element of the effector pathway responsible for the activation of sporulation genes in response to nutritional stress. Spo0A may act in concert with spo0H (a sigma factor) to control the expression of some genes that are critical to the sporulation process.</text>
</comment>
<evidence type="ECO:0000256" key="5">
    <source>
        <dbReference type="ARBA" id="ARBA00023012"/>
    </source>
</evidence>
<feature type="modified residue" description="4-aspartylphosphate" evidence="10">
    <location>
        <position position="68"/>
    </location>
</feature>
<dbReference type="GO" id="GO:0043565">
    <property type="term" value="F:sequence-specific DNA binding"/>
    <property type="evidence" value="ECO:0007669"/>
    <property type="project" value="InterPro"/>
</dbReference>
<dbReference type="SUPFAM" id="SSF52172">
    <property type="entry name" value="CheY-like"/>
    <property type="match status" value="1"/>
</dbReference>
<dbReference type="RefSeq" id="WP_249304271.1">
    <property type="nucleotide sequence ID" value="NZ_CP060634.1"/>
</dbReference>
<evidence type="ECO:0000256" key="10">
    <source>
        <dbReference type="PROSITE-ProRule" id="PRU00169"/>
    </source>
</evidence>
<evidence type="ECO:0000256" key="8">
    <source>
        <dbReference type="ARBA" id="ARBA00023163"/>
    </source>
</evidence>
<feature type="domain" description="HTH araC/xylS-type" evidence="11">
    <location>
        <begin position="446"/>
        <end position="544"/>
    </location>
</feature>
<dbReference type="Pfam" id="PF12833">
    <property type="entry name" value="HTH_18"/>
    <property type="match status" value="1"/>
</dbReference>
<dbReference type="CDD" id="cd17536">
    <property type="entry name" value="REC_YesN-like"/>
    <property type="match status" value="1"/>
</dbReference>
<accession>A0A7G9G784</accession>
<dbReference type="Gene3D" id="3.40.50.2300">
    <property type="match status" value="1"/>
</dbReference>
<keyword evidence="6" id="KW-0805">Transcription regulation</keyword>
<evidence type="ECO:0000256" key="4">
    <source>
        <dbReference type="ARBA" id="ARBA00022553"/>
    </source>
</evidence>
<evidence type="ECO:0000256" key="1">
    <source>
        <dbReference type="ARBA" id="ARBA00004496"/>
    </source>
</evidence>
<dbReference type="InterPro" id="IPR001789">
    <property type="entry name" value="Sig_transdc_resp-reg_receiver"/>
</dbReference>
<dbReference type="InterPro" id="IPR011006">
    <property type="entry name" value="CheY-like_superfamily"/>
</dbReference>
<keyword evidence="4 10" id="KW-0597">Phosphoprotein</keyword>
<dbReference type="PANTHER" id="PTHR42713">
    <property type="entry name" value="HISTIDINE KINASE-RELATED"/>
    <property type="match status" value="1"/>
</dbReference>
<dbReference type="InterPro" id="IPR051552">
    <property type="entry name" value="HptR"/>
</dbReference>
<dbReference type="SMART" id="SM00342">
    <property type="entry name" value="HTH_ARAC"/>
    <property type="match status" value="1"/>
</dbReference>
<keyword evidence="5" id="KW-0902">Two-component regulatory system</keyword>
<evidence type="ECO:0000259" key="12">
    <source>
        <dbReference type="PROSITE" id="PS50110"/>
    </source>
</evidence>
<comment type="subcellular location">
    <subcellularLocation>
        <location evidence="1">Cytoplasm</location>
    </subcellularLocation>
</comment>
<dbReference type="Gene3D" id="1.10.10.60">
    <property type="entry name" value="Homeodomain-like"/>
    <property type="match status" value="2"/>
</dbReference>
<dbReference type="KEGG" id="qdo:H9Q78_06010"/>
<dbReference type="SMART" id="SM00448">
    <property type="entry name" value="REC"/>
    <property type="match status" value="1"/>
</dbReference>
<dbReference type="GO" id="GO:0005737">
    <property type="term" value="C:cytoplasm"/>
    <property type="evidence" value="ECO:0007669"/>
    <property type="project" value="UniProtKB-SubCell"/>
</dbReference>
<dbReference type="GO" id="GO:0003700">
    <property type="term" value="F:DNA-binding transcription factor activity"/>
    <property type="evidence" value="ECO:0007669"/>
    <property type="project" value="InterPro"/>
</dbReference>
<keyword evidence="7" id="KW-0238">DNA-binding</keyword>
<evidence type="ECO:0000256" key="9">
    <source>
        <dbReference type="ARBA" id="ARBA00024867"/>
    </source>
</evidence>
<feature type="domain" description="Response regulatory" evidence="12">
    <location>
        <begin position="16"/>
        <end position="136"/>
    </location>
</feature>
<dbReference type="PROSITE" id="PS50110">
    <property type="entry name" value="RESPONSE_REGULATORY"/>
    <property type="match status" value="1"/>
</dbReference>
<dbReference type="PRINTS" id="PR00032">
    <property type="entry name" value="HTHARAC"/>
</dbReference>
<keyword evidence="8" id="KW-0804">Transcription</keyword>
<dbReference type="InterPro" id="IPR018060">
    <property type="entry name" value="HTH_AraC"/>
</dbReference>
<gene>
    <name evidence="13" type="ORF">H9Q78_06010</name>
</gene>
<reference evidence="13 14" key="1">
    <citation type="submission" date="2020-08" db="EMBL/GenBank/DDBJ databases">
        <authorList>
            <person name="Liu C."/>
            <person name="Sun Q."/>
        </authorList>
    </citation>
    <scope>NUCLEOTIDE SEQUENCE [LARGE SCALE GENOMIC DNA]</scope>
    <source>
        <strain evidence="13 14">NSJ-38</strain>
    </source>
</reference>
<protein>
    <recommendedName>
        <fullName evidence="2">Stage 0 sporulation protein A homolog</fullName>
    </recommendedName>
</protein>
<keyword evidence="3" id="KW-0963">Cytoplasm</keyword>
<evidence type="ECO:0000313" key="13">
    <source>
        <dbReference type="EMBL" id="QNM06666.1"/>
    </source>
</evidence>
<dbReference type="InterPro" id="IPR018062">
    <property type="entry name" value="HTH_AraC-typ_CS"/>
</dbReference>
<evidence type="ECO:0000256" key="7">
    <source>
        <dbReference type="ARBA" id="ARBA00023125"/>
    </source>
</evidence>
<dbReference type="PROSITE" id="PS01124">
    <property type="entry name" value="HTH_ARAC_FAMILY_2"/>
    <property type="match status" value="1"/>
</dbReference>
<sequence>MRNIQIYGRDIKIKLKVLIVDDEIYICKLIRSLIEWERLNLTCLTPCQSADEAMVAIEYQMPNIVITDIRLGDKDGKDGLELARLLSEQYSDIRCILISGYQRFEYAQNAIKYGVKDYLLKPVNKEELNHCLETAARDVRSHLFQIEEVPSSKSAREYFLLKLAYKNQDFITCTLTEVNEKYAYHFSDSCFLLGILKLDDVGRVCRRSEAAFEKIKKLFRRVFEEICSDLEIVLENADLEKFIFLLNYSRANRSKAASRLVRFRELVSLMAKRRREICVTISKYELPFSVDGFVQAYSACTALAAGRIMLGTDRILEANESAGLPEDEKIGLEPEKYNLSHYIDILDLDGIRESCISVFREAYSRFERSPHKVTDWFYEFFTFFISCMKRHHADFEIKAPEEYSYIQGIRHYPSLKILEEKFLEEVSRVVRGYLDNKQKPANQMIQEINKYIYNNYPLKISLDSIARHVHLSSAYLGILYKKETKTNITDAIAMVRIEKAKEKISQSDDSIAEIAISVGYKDIKSFRRQFLKNVGVTPSEYREFHR</sequence>
<dbReference type="InterPro" id="IPR009057">
    <property type="entry name" value="Homeodomain-like_sf"/>
</dbReference>
<organism evidence="13 14">
    <name type="scientific">Qiania dongpingensis</name>
    <dbReference type="NCBI Taxonomy" id="2763669"/>
    <lineage>
        <taxon>Bacteria</taxon>
        <taxon>Bacillati</taxon>
        <taxon>Bacillota</taxon>
        <taxon>Clostridia</taxon>
        <taxon>Lachnospirales</taxon>
        <taxon>Lachnospiraceae</taxon>
        <taxon>Qiania</taxon>
    </lineage>
</organism>
<dbReference type="PANTHER" id="PTHR42713:SF3">
    <property type="entry name" value="TRANSCRIPTIONAL REGULATORY PROTEIN HPTR"/>
    <property type="match status" value="1"/>
</dbReference>
<evidence type="ECO:0000313" key="14">
    <source>
        <dbReference type="Proteomes" id="UP000515823"/>
    </source>
</evidence>